<dbReference type="PANTHER" id="PTHR46561:SF11">
    <property type="entry name" value="SERPENTINE RECEPTOR CLASS ALPHA_BETA-14"/>
    <property type="match status" value="1"/>
</dbReference>
<dbReference type="Pfam" id="PF10292">
    <property type="entry name" value="7TM_GPCR_Srab"/>
    <property type="match status" value="1"/>
</dbReference>
<dbReference type="Proteomes" id="UP001176961">
    <property type="component" value="Unassembled WGS sequence"/>
</dbReference>
<evidence type="ECO:0000313" key="7">
    <source>
        <dbReference type="Proteomes" id="UP001176961"/>
    </source>
</evidence>
<comment type="caution">
    <text evidence="6">The sequence shown here is derived from an EMBL/GenBank/DDBJ whole genome shotgun (WGS) entry which is preliminary data.</text>
</comment>
<keyword evidence="2 5" id="KW-0812">Transmembrane</keyword>
<feature type="transmembrane region" description="Helical" evidence="5">
    <location>
        <begin position="244"/>
        <end position="265"/>
    </location>
</feature>
<proteinExistence type="predicted"/>
<feature type="transmembrane region" description="Helical" evidence="5">
    <location>
        <begin position="20"/>
        <end position="44"/>
    </location>
</feature>
<protein>
    <submittedName>
        <fullName evidence="6">Uncharacterized protein</fullName>
    </submittedName>
</protein>
<accession>A0AA36DK21</accession>
<dbReference type="GO" id="GO:0016020">
    <property type="term" value="C:membrane"/>
    <property type="evidence" value="ECO:0007669"/>
    <property type="project" value="UniProtKB-SubCell"/>
</dbReference>
<feature type="transmembrane region" description="Helical" evidence="5">
    <location>
        <begin position="56"/>
        <end position="77"/>
    </location>
</feature>
<evidence type="ECO:0000313" key="6">
    <source>
        <dbReference type="EMBL" id="CAJ0588195.1"/>
    </source>
</evidence>
<feature type="transmembrane region" description="Helical" evidence="5">
    <location>
        <begin position="184"/>
        <end position="205"/>
    </location>
</feature>
<gene>
    <name evidence="6" type="ORF">CYNAS_LOCUS178</name>
</gene>
<dbReference type="PANTHER" id="PTHR46561">
    <property type="entry name" value="SERPENTINE RECEPTOR, CLASS AB (CLASS A-LIKE)-RELATED"/>
    <property type="match status" value="1"/>
</dbReference>
<evidence type="ECO:0000256" key="2">
    <source>
        <dbReference type="ARBA" id="ARBA00022692"/>
    </source>
</evidence>
<evidence type="ECO:0000256" key="4">
    <source>
        <dbReference type="ARBA" id="ARBA00023136"/>
    </source>
</evidence>
<feature type="transmembrane region" description="Helical" evidence="5">
    <location>
        <begin position="277"/>
        <end position="298"/>
    </location>
</feature>
<organism evidence="6 7">
    <name type="scientific">Cylicocyclus nassatus</name>
    <name type="common">Nematode worm</name>
    <dbReference type="NCBI Taxonomy" id="53992"/>
    <lineage>
        <taxon>Eukaryota</taxon>
        <taxon>Metazoa</taxon>
        <taxon>Ecdysozoa</taxon>
        <taxon>Nematoda</taxon>
        <taxon>Chromadorea</taxon>
        <taxon>Rhabditida</taxon>
        <taxon>Rhabditina</taxon>
        <taxon>Rhabditomorpha</taxon>
        <taxon>Strongyloidea</taxon>
        <taxon>Strongylidae</taxon>
        <taxon>Cylicocyclus</taxon>
    </lineage>
</organism>
<feature type="transmembrane region" description="Helical" evidence="5">
    <location>
        <begin position="106"/>
        <end position="124"/>
    </location>
</feature>
<keyword evidence="3 5" id="KW-1133">Transmembrane helix</keyword>
<evidence type="ECO:0000256" key="1">
    <source>
        <dbReference type="ARBA" id="ARBA00004141"/>
    </source>
</evidence>
<comment type="subcellular location">
    <subcellularLocation>
        <location evidence="1">Membrane</location>
        <topology evidence="1">Multi-pass membrane protein</topology>
    </subcellularLocation>
</comment>
<name>A0AA36DK21_CYLNA</name>
<reference evidence="6" key="1">
    <citation type="submission" date="2023-07" db="EMBL/GenBank/DDBJ databases">
        <authorList>
            <consortium name="CYATHOMIX"/>
        </authorList>
    </citation>
    <scope>NUCLEOTIDE SEQUENCE</scope>
    <source>
        <strain evidence="6">N/A</strain>
    </source>
</reference>
<dbReference type="AlphaFoldDB" id="A0AA36DK21"/>
<sequence length="344" mass="39569">MVILDSKLCETMLALSKSPILISVLALCDLCCIVAAPLLSYWLVRIWKVKLMHYNSRMLLCFHIACLLLHVLGRAFLHSTDLIIFATSSRICDVVHTRTQCFFLRLPFNVAMFAANCSAIFASIERLIATLNIRNYEKGFRNVGHYLLLSQIIMSACLLGIMYSQTRLDDTPLIYCQTTSPTNYMWTVYPFAFQMILQILSVLLFEVADRKNKICSLSNARRSGTLSGKFQLEENLWTIRTLKAYVYLNSCITATYLITMCIILFKNELLTRPTYYSLIEGTSGMYLYSLALPLLLWYTRKDVKNEIRSAVNQAASTNSEQLFRELQLSWSSHWNIRSVSHRNY</sequence>
<keyword evidence="4 5" id="KW-0472">Membrane</keyword>
<dbReference type="EMBL" id="CATQJL010000001">
    <property type="protein sequence ID" value="CAJ0588195.1"/>
    <property type="molecule type" value="Genomic_DNA"/>
</dbReference>
<keyword evidence="7" id="KW-1185">Reference proteome</keyword>
<evidence type="ECO:0000256" key="3">
    <source>
        <dbReference type="ARBA" id="ARBA00022989"/>
    </source>
</evidence>
<dbReference type="InterPro" id="IPR019408">
    <property type="entry name" value="7TM_GPCR_serpentine_rcpt_Srab"/>
</dbReference>
<dbReference type="InterPro" id="IPR053286">
    <property type="entry name" value="Nematode_rcpt-like_srab"/>
</dbReference>
<feature type="transmembrane region" description="Helical" evidence="5">
    <location>
        <begin position="145"/>
        <end position="164"/>
    </location>
</feature>
<evidence type="ECO:0000256" key="5">
    <source>
        <dbReference type="SAM" id="Phobius"/>
    </source>
</evidence>